<dbReference type="Pfam" id="PF13432">
    <property type="entry name" value="TPR_16"/>
    <property type="match status" value="1"/>
</dbReference>
<evidence type="ECO:0000256" key="5">
    <source>
        <dbReference type="ARBA" id="ARBA00022803"/>
    </source>
</evidence>
<evidence type="ECO:0000256" key="6">
    <source>
        <dbReference type="ARBA" id="ARBA00022989"/>
    </source>
</evidence>
<dbReference type="EMBL" id="DS985244">
    <property type="protein sequence ID" value="EDV26147.1"/>
    <property type="molecule type" value="Genomic_DNA"/>
</dbReference>
<dbReference type="InterPro" id="IPR011990">
    <property type="entry name" value="TPR-like_helical_dom_sf"/>
</dbReference>
<keyword evidence="3" id="KW-0677">Repeat</keyword>
<evidence type="ECO:0000256" key="8">
    <source>
        <dbReference type="ARBA" id="ARBA00023136"/>
    </source>
</evidence>
<dbReference type="GO" id="GO:0045039">
    <property type="term" value="P:protein insertion into mitochondrial inner membrane"/>
    <property type="evidence" value="ECO:0000318"/>
    <property type="project" value="GO_Central"/>
</dbReference>
<keyword evidence="5 10" id="KW-0802">TPR repeat</keyword>
<feature type="repeat" description="TPR" evidence="10">
    <location>
        <begin position="325"/>
        <end position="358"/>
    </location>
</feature>
<name>B3RTK8_TRIAD</name>
<proteinExistence type="inferred from homology"/>
<dbReference type="PROSITE" id="PS50005">
    <property type="entry name" value="TPR"/>
    <property type="match status" value="6"/>
</dbReference>
<feature type="repeat" description="TPR" evidence="10">
    <location>
        <begin position="81"/>
        <end position="114"/>
    </location>
</feature>
<accession>B3RTK8</accession>
<feature type="repeat" description="TPR" evidence="10">
    <location>
        <begin position="359"/>
        <end position="392"/>
    </location>
</feature>
<keyword evidence="2" id="KW-0812">Transmembrane</keyword>
<dbReference type="eggNOG" id="KOG0547">
    <property type="taxonomic scope" value="Eukaryota"/>
</dbReference>
<dbReference type="HOGENOM" id="CLU_017516_2_0_1"/>
<dbReference type="GO" id="GO:0005741">
    <property type="term" value="C:mitochondrial outer membrane"/>
    <property type="evidence" value="ECO:0000318"/>
    <property type="project" value="GO_Central"/>
</dbReference>
<evidence type="ECO:0000256" key="7">
    <source>
        <dbReference type="ARBA" id="ARBA00023128"/>
    </source>
</evidence>
<sequence length="567" mass="64240">MASNQESLGDDKGGSLANLSKWQVALLLGVGVGVGAAYYYYRRGQSSIAARQPQQADVQPVVSDEKSDQTDDANMSAKERASAVKGKGNKFFKGGKYEQAIRCYTEAIELCPSSESDIRSVLYQNRAAAYEQLKEFDKVVEDCNSALELNKHYVKAINRRSRAYEELKEYRKCLEDLTAQCILESFQNAATIMSADRVLKIVGKIEAKQRFAERQYFLPSTAFIQTYLESFANGKKNNDIILFNFTTAFEEDDYFLIARYNLSQCNYENIIDYCTKEIDKDFSPYRAEAYALRGTLRLLMTDSDSALEDFDKVLEFDDGSPRVKVNALIKRASYKLQQEKTNEAIADFSSALELDPENCDIYYHRGQAYFLLERLSDAMLDFQKSYELNENFSQAYVHLGYARYKSAVTQQSPSLVEKSIKTFEDALEKYPNSADAVSLYAQILQDQQQLQKADELFDKAISIRPNFPSYYVHKGVLQVQLKQDIEAGIKLIEKAIELDNKCDFAYETLATVEVQRGNIDRGIELFEKALNLARAESDLSHTLSLLIAAQTQIKVGKNLGVSPMMPF</sequence>
<feature type="repeat" description="TPR" evidence="10">
    <location>
        <begin position="287"/>
        <end position="320"/>
    </location>
</feature>
<dbReference type="Pfam" id="PF13414">
    <property type="entry name" value="TPR_11"/>
    <property type="match status" value="1"/>
</dbReference>
<dbReference type="Gene3D" id="1.25.40.10">
    <property type="entry name" value="Tetratricopeptide repeat domain"/>
    <property type="match status" value="2"/>
</dbReference>
<dbReference type="KEGG" id="tad:TRIADDRAFT_24576"/>
<dbReference type="CTD" id="6752896"/>
<evidence type="ECO:0000256" key="10">
    <source>
        <dbReference type="PROSITE-ProRule" id="PRU00339"/>
    </source>
</evidence>
<keyword evidence="8" id="KW-0472">Membrane</keyword>
<dbReference type="AlphaFoldDB" id="B3RTK8"/>
<evidence type="ECO:0000256" key="3">
    <source>
        <dbReference type="ARBA" id="ARBA00022737"/>
    </source>
</evidence>
<feature type="region of interest" description="Disordered" evidence="11">
    <location>
        <begin position="51"/>
        <end position="81"/>
    </location>
</feature>
<feature type="repeat" description="TPR" evidence="10">
    <location>
        <begin position="503"/>
        <end position="536"/>
    </location>
</feature>
<dbReference type="InParanoid" id="B3RTK8"/>
<keyword evidence="4" id="KW-1000">Mitochondrion outer membrane</keyword>
<dbReference type="GeneID" id="6752896"/>
<dbReference type="FunCoup" id="B3RTK8">
    <property type="interactions" value="1712"/>
</dbReference>
<dbReference type="GO" id="GO:0030943">
    <property type="term" value="F:mitochondrion targeting sequence binding"/>
    <property type="evidence" value="ECO:0000318"/>
    <property type="project" value="GO_Central"/>
</dbReference>
<dbReference type="OrthoDB" id="66418at2759"/>
<dbReference type="SMART" id="SM00028">
    <property type="entry name" value="TPR"/>
    <property type="match status" value="9"/>
</dbReference>
<dbReference type="Pfam" id="PF13181">
    <property type="entry name" value="TPR_8"/>
    <property type="match status" value="1"/>
</dbReference>
<dbReference type="Proteomes" id="UP000009022">
    <property type="component" value="Unassembled WGS sequence"/>
</dbReference>
<dbReference type="SUPFAM" id="SSF48452">
    <property type="entry name" value="TPR-like"/>
    <property type="match status" value="2"/>
</dbReference>
<organism evidence="12 13">
    <name type="scientific">Trichoplax adhaerens</name>
    <name type="common">Trichoplax reptans</name>
    <dbReference type="NCBI Taxonomy" id="10228"/>
    <lineage>
        <taxon>Eukaryota</taxon>
        <taxon>Metazoa</taxon>
        <taxon>Placozoa</taxon>
        <taxon>Uniplacotomia</taxon>
        <taxon>Trichoplacea</taxon>
        <taxon>Trichoplacidae</taxon>
        <taxon>Trichoplax</taxon>
    </lineage>
</organism>
<dbReference type="OMA" id="QWRGDIE"/>
<evidence type="ECO:0000313" key="12">
    <source>
        <dbReference type="EMBL" id="EDV26147.1"/>
    </source>
</evidence>
<dbReference type="STRING" id="10228.B3RTK8"/>
<dbReference type="PANTHER" id="PTHR46208">
    <property type="entry name" value="MITOCHONDRIAL IMPORT RECEPTOR SUBUNIT TOM70"/>
    <property type="match status" value="1"/>
</dbReference>
<dbReference type="PhylomeDB" id="B3RTK8"/>
<gene>
    <name evidence="12" type="ORF">TRIADDRAFT_24576</name>
</gene>
<dbReference type="RefSeq" id="XP_002112180.1">
    <property type="nucleotide sequence ID" value="XM_002112144.1"/>
</dbReference>
<keyword evidence="13" id="KW-1185">Reference proteome</keyword>
<evidence type="ECO:0000256" key="4">
    <source>
        <dbReference type="ARBA" id="ARBA00022787"/>
    </source>
</evidence>
<evidence type="ECO:0000256" key="11">
    <source>
        <dbReference type="SAM" id="MobiDB-lite"/>
    </source>
</evidence>
<comment type="subcellular location">
    <subcellularLocation>
        <location evidence="1">Mitochondrion outer membrane</location>
        <topology evidence="1">Single-pass membrane protein</topology>
    </subcellularLocation>
</comment>
<evidence type="ECO:0000256" key="9">
    <source>
        <dbReference type="ARBA" id="ARBA00038030"/>
    </source>
</evidence>
<protein>
    <submittedName>
        <fullName evidence="12">Uncharacterized protein</fullName>
    </submittedName>
</protein>
<dbReference type="Pfam" id="PF00515">
    <property type="entry name" value="TPR_1"/>
    <property type="match status" value="1"/>
</dbReference>
<evidence type="ECO:0000313" key="13">
    <source>
        <dbReference type="Proteomes" id="UP000009022"/>
    </source>
</evidence>
<feature type="repeat" description="TPR" evidence="10">
    <location>
        <begin position="434"/>
        <end position="467"/>
    </location>
</feature>
<dbReference type="GO" id="GO:0030150">
    <property type="term" value="P:protein import into mitochondrial matrix"/>
    <property type="evidence" value="ECO:0000318"/>
    <property type="project" value="GO_Central"/>
</dbReference>
<evidence type="ECO:0000256" key="2">
    <source>
        <dbReference type="ARBA" id="ARBA00022692"/>
    </source>
</evidence>
<reference evidence="12 13" key="1">
    <citation type="journal article" date="2008" name="Nature">
        <title>The Trichoplax genome and the nature of placozoans.</title>
        <authorList>
            <person name="Srivastava M."/>
            <person name="Begovic E."/>
            <person name="Chapman J."/>
            <person name="Putnam N.H."/>
            <person name="Hellsten U."/>
            <person name="Kawashima T."/>
            <person name="Kuo A."/>
            <person name="Mitros T."/>
            <person name="Salamov A."/>
            <person name="Carpenter M.L."/>
            <person name="Signorovitch A.Y."/>
            <person name="Moreno M.A."/>
            <person name="Kamm K."/>
            <person name="Grimwood J."/>
            <person name="Schmutz J."/>
            <person name="Shapiro H."/>
            <person name="Grigoriev I.V."/>
            <person name="Buss L.W."/>
            <person name="Schierwater B."/>
            <person name="Dellaporta S.L."/>
            <person name="Rokhsar D.S."/>
        </authorList>
    </citation>
    <scope>NUCLEOTIDE SEQUENCE [LARGE SCALE GENOMIC DNA]</scope>
    <source>
        <strain evidence="12 13">Grell-BS-1999</strain>
    </source>
</reference>
<dbReference type="PANTHER" id="PTHR46208:SF1">
    <property type="entry name" value="MITOCHONDRIAL IMPORT RECEPTOR SUBUNIT TOM70"/>
    <property type="match status" value="1"/>
</dbReference>
<comment type="similarity">
    <text evidence="9">Belongs to the Tom70 family.</text>
</comment>
<keyword evidence="6" id="KW-1133">Transmembrane helix</keyword>
<keyword evidence="7" id="KW-0496">Mitochondrion</keyword>
<evidence type="ECO:0000256" key="1">
    <source>
        <dbReference type="ARBA" id="ARBA00004572"/>
    </source>
</evidence>
<dbReference type="InterPro" id="IPR019734">
    <property type="entry name" value="TPR_rpt"/>
</dbReference>